<feature type="compositionally biased region" description="Basic residues" evidence="1">
    <location>
        <begin position="264"/>
        <end position="285"/>
    </location>
</feature>
<keyword evidence="3" id="KW-1185">Reference proteome</keyword>
<comment type="caution">
    <text evidence="2">The sequence shown here is derived from an EMBL/GenBank/DDBJ whole genome shotgun (WGS) entry which is preliminary data.</text>
</comment>
<name>A0A9Q0G982_9ROSI</name>
<feature type="compositionally biased region" description="Pro residues" evidence="1">
    <location>
        <begin position="193"/>
        <end position="203"/>
    </location>
</feature>
<dbReference type="Proteomes" id="UP001141552">
    <property type="component" value="Unassembled WGS sequence"/>
</dbReference>
<feature type="compositionally biased region" description="Low complexity" evidence="1">
    <location>
        <begin position="217"/>
        <end position="227"/>
    </location>
</feature>
<feature type="compositionally biased region" description="Pro residues" evidence="1">
    <location>
        <begin position="252"/>
        <end position="261"/>
    </location>
</feature>
<feature type="compositionally biased region" description="Basic residues" evidence="1">
    <location>
        <begin position="296"/>
        <end position="312"/>
    </location>
</feature>
<proteinExistence type="predicted"/>
<gene>
    <name evidence="2" type="ORF">Tsubulata_026044</name>
</gene>
<evidence type="ECO:0000313" key="3">
    <source>
        <dbReference type="Proteomes" id="UP001141552"/>
    </source>
</evidence>
<organism evidence="2 3">
    <name type="scientific">Turnera subulata</name>
    <dbReference type="NCBI Taxonomy" id="218843"/>
    <lineage>
        <taxon>Eukaryota</taxon>
        <taxon>Viridiplantae</taxon>
        <taxon>Streptophyta</taxon>
        <taxon>Embryophyta</taxon>
        <taxon>Tracheophyta</taxon>
        <taxon>Spermatophyta</taxon>
        <taxon>Magnoliopsida</taxon>
        <taxon>eudicotyledons</taxon>
        <taxon>Gunneridae</taxon>
        <taxon>Pentapetalae</taxon>
        <taxon>rosids</taxon>
        <taxon>fabids</taxon>
        <taxon>Malpighiales</taxon>
        <taxon>Passifloraceae</taxon>
        <taxon>Turnera</taxon>
    </lineage>
</organism>
<dbReference type="AlphaFoldDB" id="A0A9Q0G982"/>
<sequence>MEAPPSREITSPDTNSGDGRWVAPGATHLPSLGFVSGEVKRCEIGDESVADTGDTFAMQGAGCFNLRFLLLERRDGGDHGSPSFSEGHFTGQKSWRWEMGRSGSESLKRCEIGDGSLTDTGDTVAMQGVGCVSELQSKVTNKVYLDVSIENPVGKLVGRNGIYYIYHVLLTIFFSFLKFNGAITTHHHHHKPPQPSQQPPSQQPPSIRAPQPPVRVPPATKAPTVAPSRSTGLIPHLTLDEILNDSDSSTPPSSPLPPPPSFLSRKRSDHRRTSNNHHRHAKPKPNQKMTIDHRRTSNNHHHHRHAKPKPNQ</sequence>
<feature type="region of interest" description="Disordered" evidence="1">
    <location>
        <begin position="1"/>
        <end position="20"/>
    </location>
</feature>
<reference evidence="2" key="2">
    <citation type="journal article" date="2023" name="Plants (Basel)">
        <title>Annotation of the Turnera subulata (Passifloraceae) Draft Genome Reveals the S-Locus Evolved after the Divergence of Turneroideae from Passifloroideae in a Stepwise Manner.</title>
        <authorList>
            <person name="Henning P.M."/>
            <person name="Roalson E.H."/>
            <person name="Mir W."/>
            <person name="McCubbin A.G."/>
            <person name="Shore J.S."/>
        </authorList>
    </citation>
    <scope>NUCLEOTIDE SEQUENCE</scope>
    <source>
        <strain evidence="2">F60SS</strain>
    </source>
</reference>
<protein>
    <submittedName>
        <fullName evidence="2">Uncharacterized protein</fullName>
    </submittedName>
</protein>
<reference evidence="2" key="1">
    <citation type="submission" date="2022-02" db="EMBL/GenBank/DDBJ databases">
        <authorList>
            <person name="Henning P.M."/>
            <person name="McCubbin A.G."/>
            <person name="Shore J.S."/>
        </authorList>
    </citation>
    <scope>NUCLEOTIDE SEQUENCE</scope>
    <source>
        <strain evidence="2">F60SS</strain>
        <tissue evidence="2">Leaves</tissue>
    </source>
</reference>
<feature type="compositionally biased region" description="Polar residues" evidence="1">
    <location>
        <begin position="8"/>
        <end position="17"/>
    </location>
</feature>
<accession>A0A9Q0G982</accession>
<feature type="region of interest" description="Disordered" evidence="1">
    <location>
        <begin position="185"/>
        <end position="312"/>
    </location>
</feature>
<dbReference type="EMBL" id="JAKUCV010001929">
    <property type="protein sequence ID" value="KAJ4844524.1"/>
    <property type="molecule type" value="Genomic_DNA"/>
</dbReference>
<evidence type="ECO:0000313" key="2">
    <source>
        <dbReference type="EMBL" id="KAJ4844524.1"/>
    </source>
</evidence>
<evidence type="ECO:0000256" key="1">
    <source>
        <dbReference type="SAM" id="MobiDB-lite"/>
    </source>
</evidence>